<dbReference type="Pfam" id="PF10531">
    <property type="entry name" value="SLBB"/>
    <property type="match status" value="1"/>
</dbReference>
<gene>
    <name evidence="4" type="ORF">J2W55_000369</name>
</gene>
<dbReference type="EMBL" id="JAVDUU010000001">
    <property type="protein sequence ID" value="MDR6940541.1"/>
    <property type="molecule type" value="Genomic_DNA"/>
</dbReference>
<dbReference type="InterPro" id="IPR019554">
    <property type="entry name" value="Soluble_ligand-bd"/>
</dbReference>
<organism evidence="4 5">
    <name type="scientific">Mucilaginibacter pocheonensis</name>
    <dbReference type="NCBI Taxonomy" id="398050"/>
    <lineage>
        <taxon>Bacteria</taxon>
        <taxon>Pseudomonadati</taxon>
        <taxon>Bacteroidota</taxon>
        <taxon>Sphingobacteriia</taxon>
        <taxon>Sphingobacteriales</taxon>
        <taxon>Sphingobacteriaceae</taxon>
        <taxon>Mucilaginibacter</taxon>
    </lineage>
</organism>
<dbReference type="InterPro" id="IPR049712">
    <property type="entry name" value="Poly_export"/>
</dbReference>
<dbReference type="InterPro" id="IPR003715">
    <property type="entry name" value="Poly_export_N"/>
</dbReference>
<dbReference type="Gene3D" id="3.10.560.10">
    <property type="entry name" value="Outer membrane lipoprotein wza domain like"/>
    <property type="match status" value="1"/>
</dbReference>
<dbReference type="Gene3D" id="3.30.1950.10">
    <property type="entry name" value="wza like domain"/>
    <property type="match status" value="1"/>
</dbReference>
<keyword evidence="1" id="KW-0732">Signal</keyword>
<comment type="caution">
    <text evidence="4">The sequence shown here is derived from an EMBL/GenBank/DDBJ whole genome shotgun (WGS) entry which is preliminary data.</text>
</comment>
<evidence type="ECO:0000313" key="5">
    <source>
        <dbReference type="Proteomes" id="UP001247620"/>
    </source>
</evidence>
<feature type="domain" description="Soluble ligand binding" evidence="3">
    <location>
        <begin position="156"/>
        <end position="210"/>
    </location>
</feature>
<dbReference type="Proteomes" id="UP001247620">
    <property type="component" value="Unassembled WGS sequence"/>
</dbReference>
<keyword evidence="5" id="KW-1185">Reference proteome</keyword>
<dbReference type="PANTHER" id="PTHR33619:SF3">
    <property type="entry name" value="POLYSACCHARIDE EXPORT PROTEIN GFCE-RELATED"/>
    <property type="match status" value="1"/>
</dbReference>
<evidence type="ECO:0000256" key="1">
    <source>
        <dbReference type="ARBA" id="ARBA00022729"/>
    </source>
</evidence>
<name>A0ABU1T5L3_9SPHI</name>
<proteinExistence type="predicted"/>
<dbReference type="PANTHER" id="PTHR33619">
    <property type="entry name" value="POLYSACCHARIDE EXPORT PROTEIN GFCE-RELATED"/>
    <property type="match status" value="1"/>
</dbReference>
<dbReference type="PROSITE" id="PS51257">
    <property type="entry name" value="PROKAR_LIPOPROTEIN"/>
    <property type="match status" value="1"/>
</dbReference>
<dbReference type="RefSeq" id="WP_310091301.1">
    <property type="nucleotide sequence ID" value="NZ_JAVDUU010000001.1"/>
</dbReference>
<sequence>MRNICLRNLCLLLPIFIVSVGLFSCSAPKNVKYFQDIPDSGQLKTIAKAEFIEPTIQVDDILTILVQTVDPQATVSINSGNLPIQNSISPVGSGSQGGQISSGYLVNKEGFVDVPILGHIKLVGLTTSQAKEVIAKEANKNYKDATVIVRFANFKFSVTGEVAKPGVYVSANERTSILDAISLAGDLTIFGKRENVLLVRENLDGTKTPVRLNLNKSEIMTSPYYYLRQNDLIYIEPNKSKVASTDASKARSYTIIAAALSVIIVLISRIR</sequence>
<reference evidence="4 5" key="1">
    <citation type="submission" date="2023-07" db="EMBL/GenBank/DDBJ databases">
        <title>Sorghum-associated microbial communities from plants grown in Nebraska, USA.</title>
        <authorList>
            <person name="Schachtman D."/>
        </authorList>
    </citation>
    <scope>NUCLEOTIDE SEQUENCE [LARGE SCALE GENOMIC DNA]</scope>
    <source>
        <strain evidence="4 5">3262</strain>
    </source>
</reference>
<evidence type="ECO:0000259" key="3">
    <source>
        <dbReference type="Pfam" id="PF10531"/>
    </source>
</evidence>
<feature type="domain" description="Polysaccharide export protein N-terminal" evidence="2">
    <location>
        <begin position="55"/>
        <end position="150"/>
    </location>
</feature>
<accession>A0ABU1T5L3</accession>
<evidence type="ECO:0000313" key="4">
    <source>
        <dbReference type="EMBL" id="MDR6940541.1"/>
    </source>
</evidence>
<dbReference type="Pfam" id="PF02563">
    <property type="entry name" value="Poly_export"/>
    <property type="match status" value="1"/>
</dbReference>
<protein>
    <submittedName>
        <fullName evidence="4">Polysaccharide export outer membrane protein</fullName>
    </submittedName>
</protein>
<evidence type="ECO:0000259" key="2">
    <source>
        <dbReference type="Pfam" id="PF02563"/>
    </source>
</evidence>